<feature type="compositionally biased region" description="Polar residues" evidence="1">
    <location>
        <begin position="1"/>
        <end position="10"/>
    </location>
</feature>
<keyword evidence="3" id="KW-1185">Reference proteome</keyword>
<evidence type="ECO:0000313" key="3">
    <source>
        <dbReference type="Proteomes" id="UP001220022"/>
    </source>
</evidence>
<accession>A0ABT5Z899</accession>
<dbReference type="EMBL" id="JARHTQ010000028">
    <property type="protein sequence ID" value="MDF2260048.1"/>
    <property type="molecule type" value="Genomic_DNA"/>
</dbReference>
<comment type="caution">
    <text evidence="2">The sequence shown here is derived from an EMBL/GenBank/DDBJ whole genome shotgun (WGS) entry which is preliminary data.</text>
</comment>
<organism evidence="2 3">
    <name type="scientific">Streptantibioticus ferralitis</name>
    <dbReference type="NCBI Taxonomy" id="236510"/>
    <lineage>
        <taxon>Bacteria</taxon>
        <taxon>Bacillati</taxon>
        <taxon>Actinomycetota</taxon>
        <taxon>Actinomycetes</taxon>
        <taxon>Kitasatosporales</taxon>
        <taxon>Streptomycetaceae</taxon>
        <taxon>Streptantibioticus</taxon>
    </lineage>
</organism>
<proteinExistence type="predicted"/>
<dbReference type="Proteomes" id="UP001220022">
    <property type="component" value="Unassembled WGS sequence"/>
</dbReference>
<gene>
    <name evidence="2" type="ORF">P2L57_31275</name>
</gene>
<feature type="region of interest" description="Disordered" evidence="1">
    <location>
        <begin position="58"/>
        <end position="84"/>
    </location>
</feature>
<evidence type="ECO:0000313" key="2">
    <source>
        <dbReference type="EMBL" id="MDF2260048.1"/>
    </source>
</evidence>
<evidence type="ECO:0000256" key="1">
    <source>
        <dbReference type="SAM" id="MobiDB-lite"/>
    </source>
</evidence>
<name>A0ABT5Z899_9ACTN</name>
<feature type="region of interest" description="Disordered" evidence="1">
    <location>
        <begin position="1"/>
        <end position="37"/>
    </location>
</feature>
<reference evidence="2 3" key="1">
    <citation type="submission" date="2023-03" db="EMBL/GenBank/DDBJ databases">
        <title>Draft genome sequence of type strain Streptomyces ferralitis JCM 14344.</title>
        <authorList>
            <person name="Klaysubun C."/>
            <person name="Duangmal K."/>
        </authorList>
    </citation>
    <scope>NUCLEOTIDE SEQUENCE [LARGE SCALE GENOMIC DNA]</scope>
    <source>
        <strain evidence="2 3">JCM 14344</strain>
    </source>
</reference>
<dbReference type="RefSeq" id="WP_275820249.1">
    <property type="nucleotide sequence ID" value="NZ_BAAANM010000003.1"/>
</dbReference>
<protein>
    <submittedName>
        <fullName evidence="2">Uncharacterized protein</fullName>
    </submittedName>
</protein>
<sequence>MAEQIEQAQSAERAEFTELPGVPGFPGTESGSPADLLNDCRRIAPRWAAPHMDVAAPVPPSSIHGTRVPAASAHAVEEMSEYGS</sequence>